<evidence type="ECO:0000256" key="1">
    <source>
        <dbReference type="ARBA" id="ARBA00011738"/>
    </source>
</evidence>
<keyword evidence="4" id="KW-1185">Reference proteome</keyword>
<evidence type="ECO:0000313" key="4">
    <source>
        <dbReference type="Proteomes" id="UP000822688"/>
    </source>
</evidence>
<dbReference type="PANTHER" id="PTHR33178">
    <property type="match status" value="1"/>
</dbReference>
<accession>A0A8T0GBB1</accession>
<dbReference type="Gene3D" id="3.30.70.100">
    <property type="match status" value="1"/>
</dbReference>
<dbReference type="EMBL" id="CM026432">
    <property type="protein sequence ID" value="KAG0556655.1"/>
    <property type="molecule type" value="Genomic_DNA"/>
</dbReference>
<dbReference type="InterPro" id="IPR011008">
    <property type="entry name" value="Dimeric_a/b-barrel"/>
</dbReference>
<dbReference type="PROSITE" id="PS51502">
    <property type="entry name" value="S_R_A_B_BARREL"/>
    <property type="match status" value="1"/>
</dbReference>
<name>A0A8T0GBB1_CERPU</name>
<dbReference type="EMBL" id="CM026432">
    <property type="protein sequence ID" value="KAG0556657.1"/>
    <property type="molecule type" value="Genomic_DNA"/>
</dbReference>
<comment type="subunit">
    <text evidence="1">Homodimer.</text>
</comment>
<sequence length="108" mass="11975">MAGTVKHILLLKFKDSVTPEQQSVLIEKYAALPNSISAMKGFEWGTDMSVENMHQGFTHVFISTFDSPEGRDEYLVHPVHEAFGKELLANLDNALVVDFKPTVVVKAA</sequence>
<comment type="caution">
    <text evidence="3">The sequence shown here is derived from an EMBL/GenBank/DDBJ whole genome shotgun (WGS) entry which is preliminary data.</text>
</comment>
<organism evidence="3 4">
    <name type="scientific">Ceratodon purpureus</name>
    <name type="common">Fire moss</name>
    <name type="synonym">Dicranum purpureum</name>
    <dbReference type="NCBI Taxonomy" id="3225"/>
    <lineage>
        <taxon>Eukaryota</taxon>
        <taxon>Viridiplantae</taxon>
        <taxon>Streptophyta</taxon>
        <taxon>Embryophyta</taxon>
        <taxon>Bryophyta</taxon>
        <taxon>Bryophytina</taxon>
        <taxon>Bryopsida</taxon>
        <taxon>Dicranidae</taxon>
        <taxon>Pseudoditrichales</taxon>
        <taxon>Ditrichaceae</taxon>
        <taxon>Ceratodon</taxon>
    </lineage>
</organism>
<dbReference type="Pfam" id="PF07876">
    <property type="entry name" value="Dabb"/>
    <property type="match status" value="1"/>
</dbReference>
<dbReference type="SUPFAM" id="SSF54909">
    <property type="entry name" value="Dimeric alpha+beta barrel"/>
    <property type="match status" value="1"/>
</dbReference>
<dbReference type="Proteomes" id="UP000822688">
    <property type="component" value="Chromosome 11"/>
</dbReference>
<feature type="domain" description="Stress-response A/B barrel" evidence="2">
    <location>
        <begin position="5"/>
        <end position="99"/>
    </location>
</feature>
<protein>
    <recommendedName>
        <fullName evidence="2">Stress-response A/B barrel domain-containing protein</fullName>
    </recommendedName>
</protein>
<dbReference type="PANTHER" id="PTHR33178:SF10">
    <property type="entry name" value="STRESS-RESPONSE A_B BARREL DOMAIN-CONTAINING PROTEIN"/>
    <property type="match status" value="1"/>
</dbReference>
<dbReference type="EMBL" id="CM026432">
    <property type="protein sequence ID" value="KAG0556656.1"/>
    <property type="molecule type" value="Genomic_DNA"/>
</dbReference>
<dbReference type="AlphaFoldDB" id="A0A8T0GBB1"/>
<dbReference type="InterPro" id="IPR013097">
    <property type="entry name" value="Dabb"/>
</dbReference>
<proteinExistence type="predicted"/>
<dbReference type="InterPro" id="IPR044662">
    <property type="entry name" value="HS1/DABB1-like"/>
</dbReference>
<evidence type="ECO:0000313" key="3">
    <source>
        <dbReference type="EMBL" id="KAG0556656.1"/>
    </source>
</evidence>
<gene>
    <name evidence="3" type="ORF">KC19_11G070200</name>
</gene>
<evidence type="ECO:0000259" key="2">
    <source>
        <dbReference type="PROSITE" id="PS51502"/>
    </source>
</evidence>
<reference evidence="3 4" key="1">
    <citation type="submission" date="2020-06" db="EMBL/GenBank/DDBJ databases">
        <title>WGS assembly of Ceratodon purpureus strain R40.</title>
        <authorList>
            <person name="Carey S.B."/>
            <person name="Jenkins J."/>
            <person name="Shu S."/>
            <person name="Lovell J.T."/>
            <person name="Sreedasyam A."/>
            <person name="Maumus F."/>
            <person name="Tiley G.P."/>
            <person name="Fernandez-Pozo N."/>
            <person name="Barry K."/>
            <person name="Chen C."/>
            <person name="Wang M."/>
            <person name="Lipzen A."/>
            <person name="Daum C."/>
            <person name="Saski C.A."/>
            <person name="Payton A.C."/>
            <person name="Mcbreen J.C."/>
            <person name="Conrad R.E."/>
            <person name="Kollar L.M."/>
            <person name="Olsson S."/>
            <person name="Huttunen S."/>
            <person name="Landis J.B."/>
            <person name="Wickett N.J."/>
            <person name="Johnson M.G."/>
            <person name="Rensing S.A."/>
            <person name="Grimwood J."/>
            <person name="Schmutz J."/>
            <person name="Mcdaniel S.F."/>
        </authorList>
    </citation>
    <scope>NUCLEOTIDE SEQUENCE [LARGE SCALE GENOMIC DNA]</scope>
    <source>
        <strain evidence="3 4">R40</strain>
    </source>
</reference>
<dbReference type="SMART" id="SM00886">
    <property type="entry name" value="Dabb"/>
    <property type="match status" value="1"/>
</dbReference>